<dbReference type="HOGENOM" id="CLU_2172765_0_0_1"/>
<evidence type="ECO:0000313" key="2">
    <source>
        <dbReference type="EMBL" id="EED22479.1"/>
    </source>
</evidence>
<proteinExistence type="predicted"/>
<organism evidence="2 3">
    <name type="scientific">Talaromyces stipitatus (strain ATCC 10500 / CBS 375.48 / QM 6759 / NRRL 1006)</name>
    <name type="common">Penicillium stipitatum</name>
    <dbReference type="NCBI Taxonomy" id="441959"/>
    <lineage>
        <taxon>Eukaryota</taxon>
        <taxon>Fungi</taxon>
        <taxon>Dikarya</taxon>
        <taxon>Ascomycota</taxon>
        <taxon>Pezizomycotina</taxon>
        <taxon>Eurotiomycetes</taxon>
        <taxon>Eurotiomycetidae</taxon>
        <taxon>Eurotiales</taxon>
        <taxon>Trichocomaceae</taxon>
        <taxon>Talaromyces</taxon>
        <taxon>Talaromyces sect. Talaromyces</taxon>
    </lineage>
</organism>
<feature type="region of interest" description="Disordered" evidence="1">
    <location>
        <begin position="91"/>
        <end position="110"/>
    </location>
</feature>
<evidence type="ECO:0000313" key="3">
    <source>
        <dbReference type="Proteomes" id="UP000001745"/>
    </source>
</evidence>
<evidence type="ECO:0000256" key="1">
    <source>
        <dbReference type="SAM" id="MobiDB-lite"/>
    </source>
</evidence>
<reference evidence="3" key="1">
    <citation type="journal article" date="2015" name="Genome Announc.">
        <title>Genome sequence of the AIDS-associated pathogen Penicillium marneffei (ATCC18224) and its near taxonomic relative Talaromyces stipitatus (ATCC10500).</title>
        <authorList>
            <person name="Nierman W.C."/>
            <person name="Fedorova-Abrams N.D."/>
            <person name="Andrianopoulos A."/>
        </authorList>
    </citation>
    <scope>NUCLEOTIDE SEQUENCE [LARGE SCALE GENOMIC DNA]</scope>
    <source>
        <strain evidence="3">ATCC 10500 / CBS 375.48 / QM 6759 / NRRL 1006</strain>
    </source>
</reference>
<dbReference type="PhylomeDB" id="B8LTA5"/>
<protein>
    <submittedName>
        <fullName evidence="2">Uncharacterized protein</fullName>
    </submittedName>
</protein>
<keyword evidence="3" id="KW-1185">Reference proteome</keyword>
<dbReference type="AlphaFoldDB" id="B8LTA5"/>
<dbReference type="GeneID" id="8101262"/>
<dbReference type="RefSeq" id="XP_002339866.1">
    <property type="nucleotide sequence ID" value="XM_002339825.1"/>
</dbReference>
<dbReference type="EMBL" id="EQ962652">
    <property type="protein sequence ID" value="EED22479.1"/>
    <property type="molecule type" value="Genomic_DNA"/>
</dbReference>
<accession>B8LTA5</accession>
<dbReference type="Proteomes" id="UP000001745">
    <property type="component" value="Unassembled WGS sequence"/>
</dbReference>
<name>B8LTA5_TALSN</name>
<sequence length="110" mass="12467">MLQAWAGDESSVSRPVSLKRTLYKSFINKFTVEKSIKEVQTTAQKTNTAIEILDSDRRREKVIAKLPYAKDSLGLFDEGLIKDAIRKPESTCAVKSEHGPRMDKESRYSC</sequence>
<dbReference type="InParanoid" id="B8LTA5"/>
<gene>
    <name evidence="2" type="ORF">TSTA_059770</name>
</gene>
<dbReference type="VEuPathDB" id="FungiDB:TSTA_059770"/>